<dbReference type="Pfam" id="PF03142">
    <property type="entry name" value="Chitin_synth_2"/>
    <property type="match status" value="1"/>
</dbReference>
<dbReference type="GO" id="GO:0071944">
    <property type="term" value="C:cell periphery"/>
    <property type="evidence" value="ECO:0007669"/>
    <property type="project" value="TreeGrafter"/>
</dbReference>
<feature type="transmembrane region" description="Helical" evidence="6">
    <location>
        <begin position="110"/>
        <end position="143"/>
    </location>
</feature>
<keyword evidence="3 6" id="KW-0812">Transmembrane</keyword>
<dbReference type="GO" id="GO:0004100">
    <property type="term" value="F:chitin synthase activity"/>
    <property type="evidence" value="ECO:0007669"/>
    <property type="project" value="InterPro"/>
</dbReference>
<dbReference type="GO" id="GO:0030428">
    <property type="term" value="C:cell septum"/>
    <property type="evidence" value="ECO:0007669"/>
    <property type="project" value="TreeGrafter"/>
</dbReference>
<dbReference type="GO" id="GO:0016020">
    <property type="term" value="C:membrane"/>
    <property type="evidence" value="ECO:0007669"/>
    <property type="project" value="UniProtKB-SubCell"/>
</dbReference>
<evidence type="ECO:0008006" key="8">
    <source>
        <dbReference type="Google" id="ProtNLM"/>
    </source>
</evidence>
<reference evidence="7" key="1">
    <citation type="journal article" date="2020" name="Nature">
        <title>Giant virus diversity and host interactions through global metagenomics.</title>
        <authorList>
            <person name="Schulz F."/>
            <person name="Roux S."/>
            <person name="Paez-Espino D."/>
            <person name="Jungbluth S."/>
            <person name="Walsh D.A."/>
            <person name="Denef V.J."/>
            <person name="McMahon K.D."/>
            <person name="Konstantinidis K.T."/>
            <person name="Eloe-Fadrosh E.A."/>
            <person name="Kyrpides N.C."/>
            <person name="Woyke T."/>
        </authorList>
    </citation>
    <scope>NUCLEOTIDE SEQUENCE</scope>
    <source>
        <strain evidence="7">GVMAG-M-3300021473-15</strain>
    </source>
</reference>
<evidence type="ECO:0000256" key="6">
    <source>
        <dbReference type="SAM" id="Phobius"/>
    </source>
</evidence>
<dbReference type="EMBL" id="MN739475">
    <property type="protein sequence ID" value="QHT06807.1"/>
    <property type="molecule type" value="Genomic_DNA"/>
</dbReference>
<dbReference type="GO" id="GO:0006031">
    <property type="term" value="P:chitin biosynthetic process"/>
    <property type="evidence" value="ECO:0007669"/>
    <property type="project" value="TreeGrafter"/>
</dbReference>
<proteinExistence type="predicted"/>
<organism evidence="7">
    <name type="scientific">viral metagenome</name>
    <dbReference type="NCBI Taxonomy" id="1070528"/>
    <lineage>
        <taxon>unclassified sequences</taxon>
        <taxon>metagenomes</taxon>
        <taxon>organismal metagenomes</taxon>
    </lineage>
</organism>
<feature type="transmembrane region" description="Helical" evidence="6">
    <location>
        <begin position="539"/>
        <end position="560"/>
    </location>
</feature>
<protein>
    <recommendedName>
        <fullName evidence="8">Chitin synthase</fullName>
    </recommendedName>
</protein>
<evidence type="ECO:0000256" key="5">
    <source>
        <dbReference type="ARBA" id="ARBA00023136"/>
    </source>
</evidence>
<dbReference type="SUPFAM" id="SSF53448">
    <property type="entry name" value="Nucleotide-diphospho-sugar transferases"/>
    <property type="match status" value="1"/>
</dbReference>
<sequence length="633" mass="73409">MSTVHDTLVTYFQSKNCTLEDALFRVNIIYSCNYRCIERVLKYTNSTLVPDYYTCVSESNYYTFIYPRLIIALLLTAGIVMLGFITVFYYGRARMFKIKKNDAMFKFKKFSYLIAVLLTNILFSYLIYMFGGLSGFFAIIVLFKSKDILSVLSQAMVVCVRKPLVALPTQYAVVSIVPIYNETKAEVVGLLNSIVHESTSQCLICIVNDNGTLNSNDFLTHTFETIQVPYKSWKQVQMTINVSFGTLNDVPCMVLTKNKNMGKRDSLIMSHDIFNVSRELCTMNRCFVNTIQQKITEVYQLSRFDYMFCTDADTLICPQSFKYLIQSILTHNAVACCGLVLVNNPNWQFWNLVQNYQYLYGQYIRRQSETMWKKVTCLPGCITMFKIDAVASKAIELYSEYPQNTDFLISNVQMLGTDRRLTASFLFQHKDVYTVFDERAICLTNTPTCFYKYLAQRRRWGSNAYFNSIQMILGSNIYLITRFFAFLDFSRMTLVYFRCFNTIMFIIKFVTKVQQYQIYLELFCDFCPEKCDSVKVDKIIIRLIPCIIILSIPSMFFVLLCLLKRVLRQRVIYLFVGFFLVKLISVVLSVICVSNILWYCGESAWTFSYKQPSIILENVSDSHSDKSSTDSNV</sequence>
<dbReference type="PANTHER" id="PTHR22914">
    <property type="entry name" value="CHITIN SYNTHASE"/>
    <property type="match status" value="1"/>
</dbReference>
<dbReference type="PANTHER" id="PTHR22914:SF41">
    <property type="entry name" value="CHITIN SYNTHASE 7"/>
    <property type="match status" value="1"/>
</dbReference>
<keyword evidence="5 6" id="KW-0472">Membrane</keyword>
<dbReference type="Gene3D" id="3.90.550.10">
    <property type="entry name" value="Spore Coat Polysaccharide Biosynthesis Protein SpsA, Chain A"/>
    <property type="match status" value="1"/>
</dbReference>
<evidence type="ECO:0000256" key="4">
    <source>
        <dbReference type="ARBA" id="ARBA00022989"/>
    </source>
</evidence>
<keyword evidence="4 6" id="KW-1133">Transmembrane helix</keyword>
<dbReference type="InterPro" id="IPR029044">
    <property type="entry name" value="Nucleotide-diphossugar_trans"/>
</dbReference>
<feature type="transmembrane region" description="Helical" evidence="6">
    <location>
        <begin position="572"/>
        <end position="599"/>
    </location>
</feature>
<keyword evidence="2" id="KW-0328">Glycosyltransferase</keyword>
<evidence type="ECO:0000256" key="1">
    <source>
        <dbReference type="ARBA" id="ARBA00004141"/>
    </source>
</evidence>
<feature type="transmembrane region" description="Helical" evidence="6">
    <location>
        <begin position="69"/>
        <end position="90"/>
    </location>
</feature>
<evidence type="ECO:0000256" key="3">
    <source>
        <dbReference type="ARBA" id="ARBA00022692"/>
    </source>
</evidence>
<accession>A0A6C0CRF4</accession>
<evidence type="ECO:0000313" key="7">
    <source>
        <dbReference type="EMBL" id="QHT06807.1"/>
    </source>
</evidence>
<comment type="subcellular location">
    <subcellularLocation>
        <location evidence="1">Membrane</location>
        <topology evidence="1">Multi-pass membrane protein</topology>
    </subcellularLocation>
</comment>
<evidence type="ECO:0000256" key="2">
    <source>
        <dbReference type="ARBA" id="ARBA00022676"/>
    </source>
</evidence>
<name>A0A6C0CRF4_9ZZZZ</name>
<keyword evidence="2" id="KW-0808">Transferase</keyword>
<dbReference type="InterPro" id="IPR004835">
    <property type="entry name" value="Chitin_synth"/>
</dbReference>
<dbReference type="AlphaFoldDB" id="A0A6C0CRF4"/>